<gene>
    <name evidence="2" type="ORF">EVAR_79673_1</name>
</gene>
<dbReference type="OrthoDB" id="6611988at2759"/>
<name>A0A4C1WCE1_EUMVA</name>
<feature type="compositionally biased region" description="Acidic residues" evidence="1">
    <location>
        <begin position="132"/>
        <end position="144"/>
    </location>
</feature>
<feature type="region of interest" description="Disordered" evidence="1">
    <location>
        <begin position="120"/>
        <end position="144"/>
    </location>
</feature>
<protein>
    <submittedName>
        <fullName evidence="2">Uncharacterized protein</fullName>
    </submittedName>
</protein>
<reference evidence="2 3" key="1">
    <citation type="journal article" date="2019" name="Commun. Biol.">
        <title>The bagworm genome reveals a unique fibroin gene that provides high tensile strength.</title>
        <authorList>
            <person name="Kono N."/>
            <person name="Nakamura H."/>
            <person name="Ohtoshi R."/>
            <person name="Tomita M."/>
            <person name="Numata K."/>
            <person name="Arakawa K."/>
        </authorList>
    </citation>
    <scope>NUCLEOTIDE SEQUENCE [LARGE SCALE GENOMIC DNA]</scope>
</reference>
<dbReference type="Proteomes" id="UP000299102">
    <property type="component" value="Unassembled WGS sequence"/>
</dbReference>
<sequence length="144" mass="16352">MTGVPPPYASCSNLCYIRQIWYDLPSAVFPINYGKKVFEKRVYFFLKGLQLPRVPLNSTYPWSVIITYSPVSIETPTFSRLTPKPAFAFNRSIPDRSSPVPPMSPKTIKLLSILESGEDFNSDDSVRNPDYQIDEFNDDGFGDN</sequence>
<evidence type="ECO:0000313" key="2">
    <source>
        <dbReference type="EMBL" id="GBP47824.1"/>
    </source>
</evidence>
<keyword evidence="3" id="KW-1185">Reference proteome</keyword>
<organism evidence="2 3">
    <name type="scientific">Eumeta variegata</name>
    <name type="common">Bagworm moth</name>
    <name type="synonym">Eumeta japonica</name>
    <dbReference type="NCBI Taxonomy" id="151549"/>
    <lineage>
        <taxon>Eukaryota</taxon>
        <taxon>Metazoa</taxon>
        <taxon>Ecdysozoa</taxon>
        <taxon>Arthropoda</taxon>
        <taxon>Hexapoda</taxon>
        <taxon>Insecta</taxon>
        <taxon>Pterygota</taxon>
        <taxon>Neoptera</taxon>
        <taxon>Endopterygota</taxon>
        <taxon>Lepidoptera</taxon>
        <taxon>Glossata</taxon>
        <taxon>Ditrysia</taxon>
        <taxon>Tineoidea</taxon>
        <taxon>Psychidae</taxon>
        <taxon>Oiketicinae</taxon>
        <taxon>Eumeta</taxon>
    </lineage>
</organism>
<accession>A0A4C1WCE1</accession>
<proteinExistence type="predicted"/>
<dbReference type="AlphaFoldDB" id="A0A4C1WCE1"/>
<evidence type="ECO:0000256" key="1">
    <source>
        <dbReference type="SAM" id="MobiDB-lite"/>
    </source>
</evidence>
<evidence type="ECO:0000313" key="3">
    <source>
        <dbReference type="Proteomes" id="UP000299102"/>
    </source>
</evidence>
<dbReference type="EMBL" id="BGZK01000510">
    <property type="protein sequence ID" value="GBP47824.1"/>
    <property type="molecule type" value="Genomic_DNA"/>
</dbReference>
<comment type="caution">
    <text evidence="2">The sequence shown here is derived from an EMBL/GenBank/DDBJ whole genome shotgun (WGS) entry which is preliminary data.</text>
</comment>